<keyword evidence="2" id="KW-1133">Transmembrane helix</keyword>
<organism evidence="3 4">
    <name type="scientific">Leucobacter luti</name>
    <dbReference type="NCBI Taxonomy" id="340320"/>
    <lineage>
        <taxon>Bacteria</taxon>
        <taxon>Bacillati</taxon>
        <taxon>Actinomycetota</taxon>
        <taxon>Actinomycetes</taxon>
        <taxon>Micrococcales</taxon>
        <taxon>Microbacteriaceae</taxon>
        <taxon>Leucobacter</taxon>
    </lineage>
</organism>
<feature type="transmembrane region" description="Helical" evidence="2">
    <location>
        <begin position="90"/>
        <end position="110"/>
    </location>
</feature>
<dbReference type="EMBL" id="SHKI01000005">
    <property type="protein sequence ID" value="RZT64638.1"/>
    <property type="molecule type" value="Genomic_DNA"/>
</dbReference>
<dbReference type="GO" id="GO:0008933">
    <property type="term" value="F:peptidoglycan lytic transglycosylase activity"/>
    <property type="evidence" value="ECO:0007669"/>
    <property type="project" value="TreeGrafter"/>
</dbReference>
<keyword evidence="2" id="KW-0812">Transmembrane</keyword>
<feature type="region of interest" description="Disordered" evidence="1">
    <location>
        <begin position="1"/>
        <end position="47"/>
    </location>
</feature>
<dbReference type="GO" id="GO:0009253">
    <property type="term" value="P:peptidoglycan catabolic process"/>
    <property type="evidence" value="ECO:0007669"/>
    <property type="project" value="TreeGrafter"/>
</dbReference>
<evidence type="ECO:0000313" key="3">
    <source>
        <dbReference type="EMBL" id="RZT64638.1"/>
    </source>
</evidence>
<comment type="caution">
    <text evidence="3">The sequence shown here is derived from an EMBL/GenBank/DDBJ whole genome shotgun (WGS) entry which is preliminary data.</text>
</comment>
<evidence type="ECO:0000256" key="2">
    <source>
        <dbReference type="SAM" id="Phobius"/>
    </source>
</evidence>
<accession>A0A4Q7TXL7</accession>
<dbReference type="PANTHER" id="PTHR30163:SF8">
    <property type="entry name" value="LYTIC MUREIN TRANSGLYCOSYLASE"/>
    <property type="match status" value="1"/>
</dbReference>
<reference evidence="3 4" key="1">
    <citation type="journal article" date="2015" name="Stand. Genomic Sci.">
        <title>Genomic Encyclopedia of Bacterial and Archaeal Type Strains, Phase III: the genomes of soil and plant-associated and newly described type strains.</title>
        <authorList>
            <person name="Whitman W.B."/>
            <person name="Woyke T."/>
            <person name="Klenk H.P."/>
            <person name="Zhou Y."/>
            <person name="Lilburn T.G."/>
            <person name="Beck B.J."/>
            <person name="De Vos P."/>
            <person name="Vandamme P."/>
            <person name="Eisen J.A."/>
            <person name="Garrity G."/>
            <person name="Hugenholtz P."/>
            <person name="Kyrpides N.C."/>
        </authorList>
    </citation>
    <scope>NUCLEOTIDE SEQUENCE [LARGE SCALE GENOMIC DNA]</scope>
    <source>
        <strain evidence="3 4">RF6</strain>
    </source>
</reference>
<dbReference type="InterPro" id="IPR043426">
    <property type="entry name" value="MltB-like"/>
</dbReference>
<feature type="compositionally biased region" description="Low complexity" evidence="1">
    <location>
        <begin position="1"/>
        <end position="45"/>
    </location>
</feature>
<keyword evidence="2" id="KW-0472">Membrane</keyword>
<dbReference type="Gene3D" id="1.10.530.10">
    <property type="match status" value="1"/>
</dbReference>
<evidence type="ECO:0000313" key="4">
    <source>
        <dbReference type="Proteomes" id="UP000291832"/>
    </source>
</evidence>
<dbReference type="InterPro" id="IPR023346">
    <property type="entry name" value="Lysozyme-like_dom_sf"/>
</dbReference>
<feature type="region of interest" description="Disordered" evidence="1">
    <location>
        <begin position="116"/>
        <end position="145"/>
    </location>
</feature>
<dbReference type="AlphaFoldDB" id="A0A4Q7TXL7"/>
<gene>
    <name evidence="3" type="ORF">EV139_2059</name>
</gene>
<feature type="region of interest" description="Disordered" evidence="1">
    <location>
        <begin position="63"/>
        <end position="83"/>
    </location>
</feature>
<sequence length="340" mass="33781">MRAAQAQAQAQVPASAAVSVPAAASRDSLGSASAAPSDPGAAPGTADERLAWLLRGLEYDGEVNGEGIGDGGRESGGREPRPRRARWRTAVIGGLALAAVAVVGIGAAVIGGADAAPAGSGGATETDPAPAAVPPAEPTDATDAAAAAGDVDAAAAPVVDPVWAADLADRAGIPEPAMLAYAGAALTLSQEQPGCGIGWNTLAAIGYVETHHGTIGGARLDDDGRALPRILGVPLDGVAFDAIADTDGGRLDGDADWDRAVGPMQFIPQTWADYGRSASGGVPDIDRIEDAALSAATMLCTIGGDVRVPENWIAAVNAYNPSVAYNNDVADAADHYAGLA</sequence>
<protein>
    <submittedName>
        <fullName evidence="3">Membrane-bound lytic murein transglycosylase B</fullName>
    </submittedName>
</protein>
<name>A0A4Q7TXL7_9MICO</name>
<feature type="compositionally biased region" description="Basic and acidic residues" evidence="1">
    <location>
        <begin position="71"/>
        <end position="82"/>
    </location>
</feature>
<dbReference type="PANTHER" id="PTHR30163">
    <property type="entry name" value="MEMBRANE-BOUND LYTIC MUREIN TRANSGLYCOSYLASE B"/>
    <property type="match status" value="1"/>
</dbReference>
<evidence type="ECO:0000256" key="1">
    <source>
        <dbReference type="SAM" id="MobiDB-lite"/>
    </source>
</evidence>
<keyword evidence="4" id="KW-1185">Reference proteome</keyword>
<dbReference type="SUPFAM" id="SSF53955">
    <property type="entry name" value="Lysozyme-like"/>
    <property type="match status" value="1"/>
</dbReference>
<feature type="compositionally biased region" description="Low complexity" evidence="1">
    <location>
        <begin position="116"/>
        <end position="130"/>
    </location>
</feature>
<proteinExistence type="predicted"/>
<dbReference type="Proteomes" id="UP000291832">
    <property type="component" value="Unassembled WGS sequence"/>
</dbReference>